<evidence type="ECO:0000313" key="2">
    <source>
        <dbReference type="Proteomes" id="UP000317178"/>
    </source>
</evidence>
<dbReference type="EMBL" id="CP036281">
    <property type="protein sequence ID" value="QDU82842.1"/>
    <property type="molecule type" value="Genomic_DNA"/>
</dbReference>
<keyword evidence="2" id="KW-1185">Reference proteome</keyword>
<sequence>MAIGAIGNLTERLTSLFPNPTQSTSDANDFAALLSGNQPVEGPSETGQQSAEDLLRALGNQSNLIASQLKTASSSDAQPLKLTSLQIDLEGATQQFGERLEQLLRENGIDPNIGFEISADLNGQPVVKSEHPQQKELNELFENNPELSNLFRKMSTDSEILQVAAEHEAFAIAYEQDPDEAMELFEHLFQPSGFRNFGLKYDQRAVEVFNPSTSDSQLP</sequence>
<accession>A0A518CUE8</accession>
<proteinExistence type="predicted"/>
<dbReference type="KEGG" id="plon:Pla110_46050"/>
<dbReference type="OrthoDB" id="5457609at2"/>
<dbReference type="Proteomes" id="UP000317178">
    <property type="component" value="Chromosome"/>
</dbReference>
<dbReference type="AlphaFoldDB" id="A0A518CUE8"/>
<dbReference type="RefSeq" id="WP_144999354.1">
    <property type="nucleotide sequence ID" value="NZ_CP036281.1"/>
</dbReference>
<reference evidence="1 2" key="1">
    <citation type="submission" date="2019-02" db="EMBL/GenBank/DDBJ databases">
        <title>Deep-cultivation of Planctomycetes and their phenomic and genomic characterization uncovers novel biology.</title>
        <authorList>
            <person name="Wiegand S."/>
            <person name="Jogler M."/>
            <person name="Boedeker C."/>
            <person name="Pinto D."/>
            <person name="Vollmers J."/>
            <person name="Rivas-Marin E."/>
            <person name="Kohn T."/>
            <person name="Peeters S.H."/>
            <person name="Heuer A."/>
            <person name="Rast P."/>
            <person name="Oberbeckmann S."/>
            <person name="Bunk B."/>
            <person name="Jeske O."/>
            <person name="Meyerdierks A."/>
            <person name="Storesund J.E."/>
            <person name="Kallscheuer N."/>
            <person name="Luecker S."/>
            <person name="Lage O.M."/>
            <person name="Pohl T."/>
            <person name="Merkel B.J."/>
            <person name="Hornburger P."/>
            <person name="Mueller R.-W."/>
            <person name="Bruemmer F."/>
            <person name="Labrenz M."/>
            <person name="Spormann A.M."/>
            <person name="Op den Camp H."/>
            <person name="Overmann J."/>
            <person name="Amann R."/>
            <person name="Jetten M.S.M."/>
            <person name="Mascher T."/>
            <person name="Medema M.H."/>
            <person name="Devos D.P."/>
            <person name="Kaster A.-K."/>
            <person name="Ovreas L."/>
            <person name="Rohde M."/>
            <person name="Galperin M.Y."/>
            <person name="Jogler C."/>
        </authorList>
    </citation>
    <scope>NUCLEOTIDE SEQUENCE [LARGE SCALE GENOMIC DNA]</scope>
    <source>
        <strain evidence="1 2">Pla110</strain>
    </source>
</reference>
<protein>
    <submittedName>
        <fullName evidence="1">Uncharacterized protein</fullName>
    </submittedName>
</protein>
<organism evidence="1 2">
    <name type="scientific">Polystyrenella longa</name>
    <dbReference type="NCBI Taxonomy" id="2528007"/>
    <lineage>
        <taxon>Bacteria</taxon>
        <taxon>Pseudomonadati</taxon>
        <taxon>Planctomycetota</taxon>
        <taxon>Planctomycetia</taxon>
        <taxon>Planctomycetales</taxon>
        <taxon>Planctomycetaceae</taxon>
        <taxon>Polystyrenella</taxon>
    </lineage>
</organism>
<gene>
    <name evidence="1" type="ORF">Pla110_46050</name>
</gene>
<evidence type="ECO:0000313" key="1">
    <source>
        <dbReference type="EMBL" id="QDU82842.1"/>
    </source>
</evidence>
<name>A0A518CUE8_9PLAN</name>